<dbReference type="PANTHER" id="PTHR35372">
    <property type="entry name" value="ATP BINDING PROTEIN-RELATED"/>
    <property type="match status" value="1"/>
</dbReference>
<dbReference type="GO" id="GO:0016817">
    <property type="term" value="F:hydrolase activity, acting on acid anhydrides"/>
    <property type="evidence" value="ECO:0007669"/>
    <property type="project" value="InterPro"/>
</dbReference>
<reference evidence="4" key="1">
    <citation type="submission" date="2020-08" db="EMBL/GenBank/DDBJ databases">
        <title>Bridging the membrane lipid divide: bacteria of the FCB group superphylum have the potential to synthesize archaeal ether lipids.</title>
        <authorList>
            <person name="Villanueva L."/>
            <person name="von Meijenfeldt F.A.B."/>
            <person name="Westbye A.B."/>
            <person name="Yadav S."/>
            <person name="Hopmans E.C."/>
            <person name="Dutilh B.E."/>
            <person name="Sinninghe Damste J.S."/>
        </authorList>
    </citation>
    <scope>NUCLEOTIDE SEQUENCE</scope>
    <source>
        <strain evidence="4">NIOZ-UU159</strain>
    </source>
</reference>
<gene>
    <name evidence="4" type="ORF">NIOZUU159_00182</name>
</gene>
<organism evidence="4">
    <name type="scientific">Virus NIOZ-UU159</name>
    <dbReference type="NCBI Taxonomy" id="2763270"/>
    <lineage>
        <taxon>Viruses</taxon>
    </lineage>
</organism>
<keyword evidence="1" id="KW-0378">Hydrolase</keyword>
<evidence type="ECO:0000256" key="1">
    <source>
        <dbReference type="ARBA" id="ARBA00022801"/>
    </source>
</evidence>
<dbReference type="Pfam" id="PF08707">
    <property type="entry name" value="PriCT_2"/>
    <property type="match status" value="1"/>
</dbReference>
<dbReference type="SMART" id="SM00885">
    <property type="entry name" value="D5_N"/>
    <property type="match status" value="1"/>
</dbReference>
<dbReference type="Pfam" id="PF08706">
    <property type="entry name" value="D5_N"/>
    <property type="match status" value="1"/>
</dbReference>
<protein>
    <recommendedName>
        <fullName evidence="3">Bacteriophage/plasmid primase P4 C-terminal domain-containing protein</fullName>
    </recommendedName>
</protein>
<feature type="domain" description="Bacteriophage/plasmid primase P4 C-terminal" evidence="3">
    <location>
        <begin position="207"/>
        <end position="398"/>
    </location>
</feature>
<name>A0A7S9SUW7_9VIRU</name>
<dbReference type="InterPro" id="IPR051620">
    <property type="entry name" value="ORF904-like_C"/>
</dbReference>
<dbReference type="PANTHER" id="PTHR35372:SF2">
    <property type="entry name" value="SF3 HELICASE DOMAIN-CONTAINING PROTEIN"/>
    <property type="match status" value="1"/>
</dbReference>
<accession>A0A7S9SUW7</accession>
<proteinExistence type="predicted"/>
<dbReference type="InterPro" id="IPR014819">
    <property type="entry name" value="PriCT_2"/>
</dbReference>
<dbReference type="EMBL" id="MW030594">
    <property type="protein sequence ID" value="QPI16688.1"/>
    <property type="molecule type" value="Genomic_DNA"/>
</dbReference>
<feature type="coiled-coil region" evidence="2">
    <location>
        <begin position="66"/>
        <end position="112"/>
    </location>
</feature>
<evidence type="ECO:0000313" key="4">
    <source>
        <dbReference type="EMBL" id="QPI16688.1"/>
    </source>
</evidence>
<dbReference type="InterPro" id="IPR014818">
    <property type="entry name" value="Phage/plasmid_primase_P4_C"/>
</dbReference>
<evidence type="ECO:0000259" key="3">
    <source>
        <dbReference type="SMART" id="SM00885"/>
    </source>
</evidence>
<sequence length="725" mass="86445">MSKSCRLKLPHLWRLKHIDDKNINKVDTINHIDLVYNNIFEFKESLIENKNEEIPIFDKYPLTVKEKKTKENKVQKEKTVKKEKKEKFKKKMKQLEKTINTIEKNKKEEIEEIAENIDIKYMDNYSDWIKIVWSLASIKNKELAEKISRKSTKFEIDKFNEIYDSYNGSITKGTLYYYSKVSNEEKHMEIILSNVAIDDFLDTAGLARIFIKLKGDILVYKNNEFYIYHNKIWRKDDNLLILNNYVQKNITRYHKKMEIMANQITYRKLMMINTDGDDDDKDNTEMNDIKEALTKITQLMCKNPNKNGIYKTIGKYNIINDICKFIITEISILDYDHIKFDENPDLMPFKSNVYDLTIMAFRDYEKEDYITLKVDYDYINPSQKQIDIFDKLINEILPDKDVRHNYIQFLSTCLYSRFVEKFIITNGGGGNGKTALHSTMKALITNVFYYNAPVSIITEKKIKQGNNPEVAQMNLKKMIMYREPDDGVAINGGSMKELTGGDEINARMNYSNDTNTRLRGTHFFECNKKPLINGRIDRSISRRIVDILFQSTFTDNKEDYQDVNKPYHFKANTYYKSKEFNEEYKHTLFLYLINYIKKFEEEKGYTVHEEFNLCEKVKERSEEYILSSDEKLEVIKTLIEKSEGEYISIKDLYDRIRTNDFYENLSKKERRDFNQKHFKDYIKNNEYINSDYKDKYQYSLDGVKTCRRHILLNYKFINEDDGFEE</sequence>
<keyword evidence="2" id="KW-0175">Coiled coil</keyword>
<evidence type="ECO:0000256" key="2">
    <source>
        <dbReference type="SAM" id="Coils"/>
    </source>
</evidence>